<keyword evidence="3" id="KW-1185">Reference proteome</keyword>
<proteinExistence type="predicted"/>
<sequence>MQASKQVINCCEIDLSDTISTDDPCEHHSSLRYSLISKQNVIRKPEPISYARPHTAEHYAPGGGGRRRAAAGGGGRCS</sequence>
<gene>
    <name evidence="2" type="ORF">EVAR_88822_1</name>
</gene>
<name>A0A4C1Y424_EUMVA</name>
<dbReference type="Proteomes" id="UP000299102">
    <property type="component" value="Unassembled WGS sequence"/>
</dbReference>
<comment type="caution">
    <text evidence="2">The sequence shown here is derived from an EMBL/GenBank/DDBJ whole genome shotgun (WGS) entry which is preliminary data.</text>
</comment>
<accession>A0A4C1Y424</accession>
<reference evidence="2 3" key="1">
    <citation type="journal article" date="2019" name="Commun. Biol.">
        <title>The bagworm genome reveals a unique fibroin gene that provides high tensile strength.</title>
        <authorList>
            <person name="Kono N."/>
            <person name="Nakamura H."/>
            <person name="Ohtoshi R."/>
            <person name="Tomita M."/>
            <person name="Numata K."/>
            <person name="Arakawa K."/>
        </authorList>
    </citation>
    <scope>NUCLEOTIDE SEQUENCE [LARGE SCALE GENOMIC DNA]</scope>
</reference>
<evidence type="ECO:0000256" key="1">
    <source>
        <dbReference type="SAM" id="MobiDB-lite"/>
    </source>
</evidence>
<evidence type="ECO:0000313" key="3">
    <source>
        <dbReference type="Proteomes" id="UP000299102"/>
    </source>
</evidence>
<protein>
    <submittedName>
        <fullName evidence="2">Uncharacterized protein</fullName>
    </submittedName>
</protein>
<feature type="region of interest" description="Disordered" evidence="1">
    <location>
        <begin position="54"/>
        <end position="78"/>
    </location>
</feature>
<organism evidence="2 3">
    <name type="scientific">Eumeta variegata</name>
    <name type="common">Bagworm moth</name>
    <name type="synonym">Eumeta japonica</name>
    <dbReference type="NCBI Taxonomy" id="151549"/>
    <lineage>
        <taxon>Eukaryota</taxon>
        <taxon>Metazoa</taxon>
        <taxon>Ecdysozoa</taxon>
        <taxon>Arthropoda</taxon>
        <taxon>Hexapoda</taxon>
        <taxon>Insecta</taxon>
        <taxon>Pterygota</taxon>
        <taxon>Neoptera</taxon>
        <taxon>Endopterygota</taxon>
        <taxon>Lepidoptera</taxon>
        <taxon>Glossata</taxon>
        <taxon>Ditrysia</taxon>
        <taxon>Tineoidea</taxon>
        <taxon>Psychidae</taxon>
        <taxon>Oiketicinae</taxon>
        <taxon>Eumeta</taxon>
    </lineage>
</organism>
<evidence type="ECO:0000313" key="2">
    <source>
        <dbReference type="EMBL" id="GBP70648.1"/>
    </source>
</evidence>
<dbReference type="EMBL" id="BGZK01001082">
    <property type="protein sequence ID" value="GBP70648.1"/>
    <property type="molecule type" value="Genomic_DNA"/>
</dbReference>
<dbReference type="AlphaFoldDB" id="A0A4C1Y424"/>